<dbReference type="Gene3D" id="3.30.70.920">
    <property type="match status" value="1"/>
</dbReference>
<name>A0A1H8ID80_9ACTN</name>
<keyword evidence="7" id="KW-1185">Reference proteome</keyword>
<dbReference type="STRING" id="46177.SAMN05660976_08029"/>
<dbReference type="InterPro" id="IPR036388">
    <property type="entry name" value="WH-like_DNA-bd_sf"/>
</dbReference>
<dbReference type="AlphaFoldDB" id="A0A1H8ID80"/>
<evidence type="ECO:0000313" key="6">
    <source>
        <dbReference type="EMBL" id="SEN66760.1"/>
    </source>
</evidence>
<dbReference type="PANTHER" id="PTHR30154:SF34">
    <property type="entry name" value="TRANSCRIPTIONAL REGULATOR AZLB"/>
    <property type="match status" value="1"/>
</dbReference>
<dbReference type="OrthoDB" id="3453230at2"/>
<reference evidence="6 7" key="1">
    <citation type="submission" date="2016-10" db="EMBL/GenBank/DDBJ databases">
        <authorList>
            <person name="de Groot N.N."/>
        </authorList>
    </citation>
    <scope>NUCLEOTIDE SEQUENCE [LARGE SCALE GENOMIC DNA]</scope>
    <source>
        <strain evidence="6 7">DSM 43357</strain>
    </source>
</reference>
<dbReference type="GO" id="GO:0043200">
    <property type="term" value="P:response to amino acid"/>
    <property type="evidence" value="ECO:0007669"/>
    <property type="project" value="TreeGrafter"/>
</dbReference>
<dbReference type="InterPro" id="IPR036390">
    <property type="entry name" value="WH_DNA-bd_sf"/>
</dbReference>
<dbReference type="PANTHER" id="PTHR30154">
    <property type="entry name" value="LEUCINE-RESPONSIVE REGULATORY PROTEIN"/>
    <property type="match status" value="1"/>
</dbReference>
<accession>A0A1H8ID80</accession>
<dbReference type="InterPro" id="IPR000485">
    <property type="entry name" value="AsnC-type_HTH_dom"/>
</dbReference>
<dbReference type="InterPro" id="IPR019887">
    <property type="entry name" value="Tscrpt_reg_AsnC/Lrp_C"/>
</dbReference>
<dbReference type="Proteomes" id="UP000198953">
    <property type="component" value="Unassembled WGS sequence"/>
</dbReference>
<organism evidence="6 7">
    <name type="scientific">Nonomuraea pusilla</name>
    <dbReference type="NCBI Taxonomy" id="46177"/>
    <lineage>
        <taxon>Bacteria</taxon>
        <taxon>Bacillati</taxon>
        <taxon>Actinomycetota</taxon>
        <taxon>Actinomycetes</taxon>
        <taxon>Streptosporangiales</taxon>
        <taxon>Streptosporangiaceae</taxon>
        <taxon>Nonomuraea</taxon>
    </lineage>
</organism>
<gene>
    <name evidence="6" type="ORF">SAMN05660976_08029</name>
</gene>
<evidence type="ECO:0000313" key="7">
    <source>
        <dbReference type="Proteomes" id="UP000198953"/>
    </source>
</evidence>
<keyword evidence="2 6" id="KW-0238">DNA-binding</keyword>
<dbReference type="InterPro" id="IPR011008">
    <property type="entry name" value="Dimeric_a/b-barrel"/>
</dbReference>
<evidence type="ECO:0000259" key="5">
    <source>
        <dbReference type="PROSITE" id="PS50956"/>
    </source>
</evidence>
<keyword evidence="3" id="KW-0804">Transcription</keyword>
<evidence type="ECO:0000256" key="4">
    <source>
        <dbReference type="SAM" id="MobiDB-lite"/>
    </source>
</evidence>
<dbReference type="SMART" id="SM00344">
    <property type="entry name" value="HTH_ASNC"/>
    <property type="match status" value="2"/>
</dbReference>
<dbReference type="InterPro" id="IPR019888">
    <property type="entry name" value="Tscrpt_reg_AsnC-like"/>
</dbReference>
<evidence type="ECO:0000256" key="2">
    <source>
        <dbReference type="ARBA" id="ARBA00023125"/>
    </source>
</evidence>
<dbReference type="Pfam" id="PF13404">
    <property type="entry name" value="HTH_AsnC-type"/>
    <property type="match status" value="2"/>
</dbReference>
<feature type="domain" description="HTH asnC-type" evidence="5">
    <location>
        <begin position="6"/>
        <end position="66"/>
    </location>
</feature>
<dbReference type="RefSeq" id="WP_091105610.1">
    <property type="nucleotide sequence ID" value="NZ_FOBF01000032.1"/>
</dbReference>
<protein>
    <submittedName>
        <fullName evidence="6">DNA-binding transcriptional regulator, Lrp family</fullName>
    </submittedName>
</protein>
<keyword evidence="1" id="KW-0805">Transcription regulation</keyword>
<dbReference type="PROSITE" id="PS50956">
    <property type="entry name" value="HTH_ASNC_2"/>
    <property type="match status" value="2"/>
</dbReference>
<sequence length="324" mass="35092">MESIILDELDRKLAHALEIDGRASFSRIGQVLGVSETTVARRYRRLRSSGVLRVVGAVNGVALGYMSWTIRLRCTPDAATSIATALARRPDTYWVHVMSGGTEISCFVQLRTEGERDTLLLEKLPRTHWVLGVSAHAMLHGFMRPGNWSGGDRLSPDQVEQLRPPAPEPAPEPDGVTLGPADERLLAALSVDGRTGLVELAAASGLQEPAVRRRLARLSRAGVLAYTVDIAPAALGHKAEARLWMSVRPSQLVPVAETLAQHPEAGFVAVTTGPTNLVAAVTCRDNRAFYRYLVERIGVLDAITSLETAPVMRTVKRSGAFLPI</sequence>
<evidence type="ECO:0000256" key="3">
    <source>
        <dbReference type="ARBA" id="ARBA00023163"/>
    </source>
</evidence>
<dbReference type="SUPFAM" id="SSF54909">
    <property type="entry name" value="Dimeric alpha+beta barrel"/>
    <property type="match status" value="1"/>
</dbReference>
<dbReference type="PRINTS" id="PR00033">
    <property type="entry name" value="HTHASNC"/>
</dbReference>
<evidence type="ECO:0000256" key="1">
    <source>
        <dbReference type="ARBA" id="ARBA00023015"/>
    </source>
</evidence>
<dbReference type="EMBL" id="FOBF01000032">
    <property type="protein sequence ID" value="SEN66760.1"/>
    <property type="molecule type" value="Genomic_DNA"/>
</dbReference>
<dbReference type="GO" id="GO:0043565">
    <property type="term" value="F:sequence-specific DNA binding"/>
    <property type="evidence" value="ECO:0007669"/>
    <property type="project" value="InterPro"/>
</dbReference>
<feature type="region of interest" description="Disordered" evidence="4">
    <location>
        <begin position="153"/>
        <end position="178"/>
    </location>
</feature>
<dbReference type="SUPFAM" id="SSF46785">
    <property type="entry name" value="Winged helix' DNA-binding domain"/>
    <property type="match status" value="2"/>
</dbReference>
<feature type="domain" description="HTH asnC-type" evidence="5">
    <location>
        <begin position="182"/>
        <end position="238"/>
    </location>
</feature>
<dbReference type="GO" id="GO:0005829">
    <property type="term" value="C:cytosol"/>
    <property type="evidence" value="ECO:0007669"/>
    <property type="project" value="TreeGrafter"/>
</dbReference>
<dbReference type="Pfam" id="PF01037">
    <property type="entry name" value="AsnC_trans_reg"/>
    <property type="match status" value="1"/>
</dbReference>
<dbReference type="Gene3D" id="1.10.10.10">
    <property type="entry name" value="Winged helix-like DNA-binding domain superfamily/Winged helix DNA-binding domain"/>
    <property type="match status" value="2"/>
</dbReference>
<proteinExistence type="predicted"/>